<proteinExistence type="predicted"/>
<keyword evidence="4 7" id="KW-0418">Kinase</keyword>
<gene>
    <name evidence="7" type="ORF">IAB77_05215</name>
</gene>
<dbReference type="EMBL" id="DVGA01000050">
    <property type="protein sequence ID" value="HIQ78641.1"/>
    <property type="molecule type" value="Genomic_DNA"/>
</dbReference>
<dbReference type="GO" id="GO:0004674">
    <property type="term" value="F:protein serine/threonine kinase activity"/>
    <property type="evidence" value="ECO:0007669"/>
    <property type="project" value="UniProtKB-KW"/>
</dbReference>
<keyword evidence="3" id="KW-0547">Nucleotide-binding</keyword>
<protein>
    <recommendedName>
        <fullName evidence="1">non-specific serine/threonine protein kinase</fullName>
        <ecNumber evidence="1">2.7.11.1</ecNumber>
    </recommendedName>
</protein>
<keyword evidence="2" id="KW-0808">Transferase</keyword>
<organism evidence="7 8">
    <name type="scientific">Candidatus Scatomorpha intestinavium</name>
    <dbReference type="NCBI Taxonomy" id="2840922"/>
    <lineage>
        <taxon>Bacteria</taxon>
        <taxon>Bacillati</taxon>
        <taxon>Bacillota</taxon>
        <taxon>Clostridia</taxon>
        <taxon>Eubacteriales</taxon>
        <taxon>Candidatus Scatomorpha</taxon>
    </lineage>
</organism>
<keyword evidence="7" id="KW-0723">Serine/threonine-protein kinase</keyword>
<dbReference type="PROSITE" id="PS00108">
    <property type="entry name" value="PROTEIN_KINASE_ST"/>
    <property type="match status" value="1"/>
</dbReference>
<evidence type="ECO:0000256" key="3">
    <source>
        <dbReference type="ARBA" id="ARBA00022741"/>
    </source>
</evidence>
<evidence type="ECO:0000313" key="8">
    <source>
        <dbReference type="Proteomes" id="UP000824262"/>
    </source>
</evidence>
<dbReference type="CDD" id="cd14014">
    <property type="entry name" value="STKc_PknB_like"/>
    <property type="match status" value="1"/>
</dbReference>
<dbReference type="PROSITE" id="PS50011">
    <property type="entry name" value="PROTEIN_KINASE_DOM"/>
    <property type="match status" value="1"/>
</dbReference>
<dbReference type="SUPFAM" id="SSF56112">
    <property type="entry name" value="Protein kinase-like (PK-like)"/>
    <property type="match status" value="1"/>
</dbReference>
<reference evidence="7" key="1">
    <citation type="submission" date="2020-10" db="EMBL/GenBank/DDBJ databases">
        <authorList>
            <person name="Gilroy R."/>
        </authorList>
    </citation>
    <scope>NUCLEOTIDE SEQUENCE</scope>
    <source>
        <strain evidence="7">ChiBcolR7-354</strain>
    </source>
</reference>
<evidence type="ECO:0000256" key="1">
    <source>
        <dbReference type="ARBA" id="ARBA00012513"/>
    </source>
</evidence>
<dbReference type="InterPro" id="IPR008271">
    <property type="entry name" value="Ser/Thr_kinase_AS"/>
</dbReference>
<dbReference type="PANTHER" id="PTHR43289">
    <property type="entry name" value="MITOGEN-ACTIVATED PROTEIN KINASE KINASE KINASE 20-RELATED"/>
    <property type="match status" value="1"/>
</dbReference>
<dbReference type="GO" id="GO:0005524">
    <property type="term" value="F:ATP binding"/>
    <property type="evidence" value="ECO:0007669"/>
    <property type="project" value="UniProtKB-KW"/>
</dbReference>
<name>A0A9D0ZE71_9FIRM</name>
<evidence type="ECO:0000256" key="2">
    <source>
        <dbReference type="ARBA" id="ARBA00022679"/>
    </source>
</evidence>
<dbReference type="InterPro" id="IPR011009">
    <property type="entry name" value="Kinase-like_dom_sf"/>
</dbReference>
<dbReference type="Proteomes" id="UP000824262">
    <property type="component" value="Unassembled WGS sequence"/>
</dbReference>
<dbReference type="EC" id="2.7.11.1" evidence="1"/>
<evidence type="ECO:0000259" key="6">
    <source>
        <dbReference type="PROSITE" id="PS50011"/>
    </source>
</evidence>
<accession>A0A9D0ZE71</accession>
<comment type="caution">
    <text evidence="7">The sequence shown here is derived from an EMBL/GenBank/DDBJ whole genome shotgun (WGS) entry which is preliminary data.</text>
</comment>
<dbReference type="Gene3D" id="1.10.510.10">
    <property type="entry name" value="Transferase(Phosphotransferase) domain 1"/>
    <property type="match status" value="1"/>
</dbReference>
<dbReference type="SMART" id="SM00220">
    <property type="entry name" value="S_TKc"/>
    <property type="match status" value="1"/>
</dbReference>
<dbReference type="PANTHER" id="PTHR43289:SF6">
    <property type="entry name" value="SERINE_THREONINE-PROTEIN KINASE NEKL-3"/>
    <property type="match status" value="1"/>
</dbReference>
<evidence type="ECO:0000256" key="4">
    <source>
        <dbReference type="ARBA" id="ARBA00022777"/>
    </source>
</evidence>
<reference evidence="7" key="2">
    <citation type="journal article" date="2021" name="PeerJ">
        <title>Extensive microbial diversity within the chicken gut microbiome revealed by metagenomics and culture.</title>
        <authorList>
            <person name="Gilroy R."/>
            <person name="Ravi A."/>
            <person name="Getino M."/>
            <person name="Pursley I."/>
            <person name="Horton D.L."/>
            <person name="Alikhan N.F."/>
            <person name="Baker D."/>
            <person name="Gharbi K."/>
            <person name="Hall N."/>
            <person name="Watson M."/>
            <person name="Adriaenssens E.M."/>
            <person name="Foster-Nyarko E."/>
            <person name="Jarju S."/>
            <person name="Secka A."/>
            <person name="Antonio M."/>
            <person name="Oren A."/>
            <person name="Chaudhuri R.R."/>
            <person name="La Ragione R."/>
            <person name="Hildebrand F."/>
            <person name="Pallen M.J."/>
        </authorList>
    </citation>
    <scope>NUCLEOTIDE SEQUENCE</scope>
    <source>
        <strain evidence="7">ChiBcolR7-354</strain>
    </source>
</reference>
<evidence type="ECO:0000313" key="7">
    <source>
        <dbReference type="EMBL" id="HIQ78641.1"/>
    </source>
</evidence>
<feature type="domain" description="Protein kinase" evidence="6">
    <location>
        <begin position="1"/>
        <end position="234"/>
    </location>
</feature>
<evidence type="ECO:0000256" key="5">
    <source>
        <dbReference type="ARBA" id="ARBA00022840"/>
    </source>
</evidence>
<sequence length="234" mass="25383">MDVYDNLMQSLGEEYSLVRQLRSDGQNSVSVWRHNSSGRWYVLRRFEGGCEAYKKLLGVASPHLPQIYEAASSGGLSAVLEEYVCGDTLSFLIEEGALPADAARAVARQLCAALWILHSRGVVHRDIKPENVIVRGSEAVLIDLGAARIYKCGGSGDTQVLGTTGYAAPEQYGLAQSDARADIYSLGVLLNVMLTGRHPSCETAGGHLGRVIQKCTMTSPTKRYADVLHLMRAL</sequence>
<dbReference type="AlphaFoldDB" id="A0A9D0ZE71"/>
<dbReference type="Pfam" id="PF00069">
    <property type="entry name" value="Pkinase"/>
    <property type="match status" value="1"/>
</dbReference>
<keyword evidence="5" id="KW-0067">ATP-binding</keyword>
<dbReference type="InterPro" id="IPR000719">
    <property type="entry name" value="Prot_kinase_dom"/>
</dbReference>